<dbReference type="EMBL" id="JAPQKL010000005">
    <property type="protein sequence ID" value="KAJ5130823.1"/>
    <property type="molecule type" value="Genomic_DNA"/>
</dbReference>
<dbReference type="GeneID" id="81406776"/>
<comment type="caution">
    <text evidence="2">The sequence shown here is derived from an EMBL/GenBank/DDBJ whole genome shotgun (WGS) entry which is preliminary data.</text>
</comment>
<reference evidence="2" key="2">
    <citation type="journal article" date="2023" name="IMA Fungus">
        <title>Comparative genomic study of the Penicillium genus elucidates a diverse pangenome and 15 lateral gene transfer events.</title>
        <authorList>
            <person name="Petersen C."/>
            <person name="Sorensen T."/>
            <person name="Nielsen M.R."/>
            <person name="Sondergaard T.E."/>
            <person name="Sorensen J.L."/>
            <person name="Fitzpatrick D.A."/>
            <person name="Frisvad J.C."/>
            <person name="Nielsen K.L."/>
        </authorList>
    </citation>
    <scope>NUCLEOTIDE SEQUENCE</scope>
    <source>
        <strain evidence="2">IBT 22155</strain>
    </source>
</reference>
<evidence type="ECO:0000313" key="3">
    <source>
        <dbReference type="Proteomes" id="UP001149079"/>
    </source>
</evidence>
<proteinExistence type="predicted"/>
<sequence>MFMGRTTTYSLLLSTLVTQSPPQFLRLGPTWYHEIPYLPYGWEALNDRGSGTLKHAAMKEVLRDQSLLAPELFDHVPWHLAEYLWNCLERCNKQTMHMWKIMHTVYPEQFRELSPYYCLHAWSPGQPLTQYMDILNDDDIRWRAVLTVGTNFCSATEIAAIPKIKNLVGLDICTQVQNFLFPPSISLANEGQPLQDGFVRGWVESNALQHLRVIRFCNQNQITIATLRALRGLPELQLIVAFNCRNIIPKVDSARDRTRNYPIPMEGWSACRLEWFRKYPWTEEMIDEHLSSLFYLYKKSLQTAESKPSSVDTELPILEFRLQKAQRADYMGKNVKEKGTAAFLFTRSPMELEHDAKNTQCEKTKKREPPESSGRPAKRAIMKERGPVDISKTLNEFF</sequence>
<protein>
    <submittedName>
        <fullName evidence="2">Uncharacterized protein</fullName>
    </submittedName>
</protein>
<organism evidence="2 3">
    <name type="scientific">Penicillium bovifimosum</name>
    <dbReference type="NCBI Taxonomy" id="126998"/>
    <lineage>
        <taxon>Eukaryota</taxon>
        <taxon>Fungi</taxon>
        <taxon>Dikarya</taxon>
        <taxon>Ascomycota</taxon>
        <taxon>Pezizomycotina</taxon>
        <taxon>Eurotiomycetes</taxon>
        <taxon>Eurotiomycetidae</taxon>
        <taxon>Eurotiales</taxon>
        <taxon>Aspergillaceae</taxon>
        <taxon>Penicillium</taxon>
    </lineage>
</organism>
<feature type="region of interest" description="Disordered" evidence="1">
    <location>
        <begin position="354"/>
        <end position="386"/>
    </location>
</feature>
<keyword evidence="3" id="KW-1185">Reference proteome</keyword>
<dbReference type="RefSeq" id="XP_056521202.1">
    <property type="nucleotide sequence ID" value="XM_056667606.1"/>
</dbReference>
<dbReference type="Proteomes" id="UP001149079">
    <property type="component" value="Unassembled WGS sequence"/>
</dbReference>
<reference evidence="2" key="1">
    <citation type="submission" date="2022-11" db="EMBL/GenBank/DDBJ databases">
        <authorList>
            <person name="Petersen C."/>
        </authorList>
    </citation>
    <scope>NUCLEOTIDE SEQUENCE</scope>
    <source>
        <strain evidence="2">IBT 22155</strain>
    </source>
</reference>
<dbReference type="OrthoDB" id="5273928at2759"/>
<name>A0A9W9GVV1_9EURO</name>
<gene>
    <name evidence="2" type="ORF">N7515_006862</name>
</gene>
<evidence type="ECO:0000256" key="1">
    <source>
        <dbReference type="SAM" id="MobiDB-lite"/>
    </source>
</evidence>
<feature type="compositionally biased region" description="Basic and acidic residues" evidence="1">
    <location>
        <begin position="354"/>
        <end position="370"/>
    </location>
</feature>
<evidence type="ECO:0000313" key="2">
    <source>
        <dbReference type="EMBL" id="KAJ5130823.1"/>
    </source>
</evidence>
<dbReference type="AlphaFoldDB" id="A0A9W9GVV1"/>
<accession>A0A9W9GVV1</accession>